<evidence type="ECO:0000313" key="2">
    <source>
        <dbReference type="EMBL" id="MFG6440464.1"/>
    </source>
</evidence>
<dbReference type="EMBL" id="JBIGHW010000003">
    <property type="protein sequence ID" value="MFG6440464.1"/>
    <property type="molecule type" value="Genomic_DNA"/>
</dbReference>
<protein>
    <submittedName>
        <fullName evidence="2">Uncharacterized protein</fullName>
    </submittedName>
</protein>
<accession>A0ABW7FFG5</accession>
<keyword evidence="1" id="KW-1133">Transmembrane helix</keyword>
<keyword evidence="1" id="KW-0472">Membrane</keyword>
<evidence type="ECO:0000256" key="1">
    <source>
        <dbReference type="SAM" id="Phobius"/>
    </source>
</evidence>
<keyword evidence="1" id="KW-0812">Transmembrane</keyword>
<feature type="transmembrane region" description="Helical" evidence="1">
    <location>
        <begin position="21"/>
        <end position="40"/>
    </location>
</feature>
<proteinExistence type="predicted"/>
<comment type="caution">
    <text evidence="2">The sequence shown here is derived from an EMBL/GenBank/DDBJ whole genome shotgun (WGS) entry which is preliminary data.</text>
</comment>
<reference evidence="2 3" key="1">
    <citation type="submission" date="2024-08" db="EMBL/GenBank/DDBJ databases">
        <authorList>
            <person name="Lu H."/>
        </authorList>
    </citation>
    <scope>NUCLEOTIDE SEQUENCE [LARGE SCALE GENOMIC DNA]</scope>
    <source>
        <strain evidence="2 3">LKC17W</strain>
    </source>
</reference>
<dbReference type="Proteomes" id="UP001606301">
    <property type="component" value="Unassembled WGS sequence"/>
</dbReference>
<dbReference type="RefSeq" id="WP_394396579.1">
    <property type="nucleotide sequence ID" value="NZ_JBIGHW010000003.1"/>
</dbReference>
<sequence length="164" mass="17812">MALLSEFVEPKWQRPRGVRKIHVVAVLAAIAAAGLVLHMFSEFGVLDLGDDGGERQLVATVDLRLGTPALSRERGEAWARNDVKAGALKLLRVGPAPGKAETARAVRMKQRYGVDWLTHSEQVTPLTTAYAEGYNGVMRAEIERRHGKDVADGLLGFEAASSPR</sequence>
<organism evidence="2 3">
    <name type="scientific">Pelomonas margarita</name>
    <dbReference type="NCBI Taxonomy" id="3299031"/>
    <lineage>
        <taxon>Bacteria</taxon>
        <taxon>Pseudomonadati</taxon>
        <taxon>Pseudomonadota</taxon>
        <taxon>Betaproteobacteria</taxon>
        <taxon>Burkholderiales</taxon>
        <taxon>Sphaerotilaceae</taxon>
        <taxon>Roseateles</taxon>
    </lineage>
</organism>
<keyword evidence="3" id="KW-1185">Reference proteome</keyword>
<evidence type="ECO:0000313" key="3">
    <source>
        <dbReference type="Proteomes" id="UP001606301"/>
    </source>
</evidence>
<gene>
    <name evidence="2" type="ORF">ACG0Z3_07180</name>
</gene>
<name>A0ABW7FFG5_9BURK</name>